<keyword evidence="4" id="KW-1185">Reference proteome</keyword>
<dbReference type="GO" id="GO:0070290">
    <property type="term" value="F:N-acylphosphatidylethanolamine-specific phospholipase D activity"/>
    <property type="evidence" value="ECO:0007669"/>
    <property type="project" value="InterPro"/>
</dbReference>
<dbReference type="Pfam" id="PF12706">
    <property type="entry name" value="Lactamase_B_2"/>
    <property type="match status" value="1"/>
</dbReference>
<keyword evidence="1" id="KW-0812">Transmembrane</keyword>
<comment type="caution">
    <text evidence="3">The sequence shown here is derived from an EMBL/GenBank/DDBJ whole genome shotgun (WGS) entry which is preliminary data.</text>
</comment>
<reference evidence="3 4" key="1">
    <citation type="submission" date="2016-10" db="EMBL/GenBank/DDBJ databases">
        <title>Arsenicibacter rosenii gen. nov., sp. nov., an efficient arsenic-methylating bacterium isolated from an arsenic-contaminated paddy soil.</title>
        <authorList>
            <person name="Huang K."/>
        </authorList>
    </citation>
    <scope>NUCLEOTIDE SEQUENCE [LARGE SCALE GENOMIC DNA]</scope>
    <source>
        <strain evidence="3 4">SM-1</strain>
    </source>
</reference>
<keyword evidence="1" id="KW-1133">Transmembrane helix</keyword>
<gene>
    <name evidence="3" type="ORF">BLX24_09125</name>
</gene>
<dbReference type="SUPFAM" id="SSF56281">
    <property type="entry name" value="Metallo-hydrolase/oxidoreductase"/>
    <property type="match status" value="1"/>
</dbReference>
<dbReference type="InterPro" id="IPR024884">
    <property type="entry name" value="NAPE-PLD"/>
</dbReference>
<dbReference type="PANTHER" id="PTHR15032:SF4">
    <property type="entry name" value="N-ACYL-PHOSPHATIDYLETHANOLAMINE-HYDROLYZING PHOSPHOLIPASE D"/>
    <property type="match status" value="1"/>
</dbReference>
<evidence type="ECO:0000313" key="3">
    <source>
        <dbReference type="EMBL" id="OIN59151.1"/>
    </source>
</evidence>
<dbReference type="GO" id="GO:0005737">
    <property type="term" value="C:cytoplasm"/>
    <property type="evidence" value="ECO:0007669"/>
    <property type="project" value="TreeGrafter"/>
</dbReference>
<dbReference type="OrthoDB" id="9805728at2"/>
<evidence type="ECO:0000259" key="2">
    <source>
        <dbReference type="Pfam" id="PF12706"/>
    </source>
</evidence>
<feature type="domain" description="Metallo-beta-lactamase" evidence="2">
    <location>
        <begin position="128"/>
        <end position="323"/>
    </location>
</feature>
<proteinExistence type="predicted"/>
<protein>
    <recommendedName>
        <fullName evidence="2">Metallo-beta-lactamase domain-containing protein</fullName>
    </recommendedName>
</protein>
<dbReference type="PIRSF" id="PIRSF038896">
    <property type="entry name" value="NAPE-PLD"/>
    <property type="match status" value="1"/>
</dbReference>
<accession>A0A1S2VK57</accession>
<dbReference type="Gene3D" id="3.60.15.10">
    <property type="entry name" value="Ribonuclease Z/Hydroxyacylglutathione hydrolase-like"/>
    <property type="match status" value="1"/>
</dbReference>
<dbReference type="AlphaFoldDB" id="A0A1S2VK57"/>
<feature type="transmembrane region" description="Helical" evidence="1">
    <location>
        <begin position="7"/>
        <end position="27"/>
    </location>
</feature>
<dbReference type="PANTHER" id="PTHR15032">
    <property type="entry name" value="N-ACYL-PHOSPHATIDYLETHANOLAMINE-HYDROLYZING PHOSPHOLIPASE D"/>
    <property type="match status" value="1"/>
</dbReference>
<dbReference type="Proteomes" id="UP000181790">
    <property type="component" value="Unassembled WGS sequence"/>
</dbReference>
<keyword evidence="1" id="KW-0472">Membrane</keyword>
<dbReference type="GO" id="GO:0008270">
    <property type="term" value="F:zinc ion binding"/>
    <property type="evidence" value="ECO:0007669"/>
    <property type="project" value="InterPro"/>
</dbReference>
<evidence type="ECO:0000313" key="4">
    <source>
        <dbReference type="Proteomes" id="UP000181790"/>
    </source>
</evidence>
<dbReference type="EMBL" id="MORL01000004">
    <property type="protein sequence ID" value="OIN59151.1"/>
    <property type="molecule type" value="Genomic_DNA"/>
</dbReference>
<sequence>MKRKPKMILYTILGILVVAALGVVIFLNTAPQLGAVPAGERLKRMEASPNYKDGVFQNLVPTPLEIPVSLMASSAYKMLVGFPEAEPDQPIKTVPLDHSKFTGPGSATEVAVSWFGHSSVLIRMEGKTILTDPVFGERASTFSFMGPKRFNYDHHVTVDDLPPLDAVILSHDHYDHLDYPTILRLKGKVKRFFVPLGVGAHLEKWGIDPAYITELDWWQSAKLGDLELVCAPSRHFSGRSFKRNGTLWSSWVLLGRERRVYFGADSGYYPGFKTIGEKYGPFDLALLECGAYNEAWANIHMMPEETAQAQVDVKAKKLIPIHWAKFNLAPHPWREPIRRITKKSAELGTTLITPRIGEVTVLDVYMPQTQWWE</sequence>
<organism evidence="3 4">
    <name type="scientific">Arsenicibacter rosenii</name>
    <dbReference type="NCBI Taxonomy" id="1750698"/>
    <lineage>
        <taxon>Bacteria</taxon>
        <taxon>Pseudomonadati</taxon>
        <taxon>Bacteroidota</taxon>
        <taxon>Cytophagia</taxon>
        <taxon>Cytophagales</taxon>
        <taxon>Spirosomataceae</taxon>
        <taxon>Arsenicibacter</taxon>
    </lineage>
</organism>
<dbReference type="InterPro" id="IPR001279">
    <property type="entry name" value="Metallo-B-lactamas"/>
</dbReference>
<name>A0A1S2VK57_9BACT</name>
<dbReference type="RefSeq" id="WP_071502834.1">
    <property type="nucleotide sequence ID" value="NZ_MORL01000004.1"/>
</dbReference>
<dbReference type="InterPro" id="IPR036866">
    <property type="entry name" value="RibonucZ/Hydroxyglut_hydro"/>
</dbReference>
<evidence type="ECO:0000256" key="1">
    <source>
        <dbReference type="SAM" id="Phobius"/>
    </source>
</evidence>